<dbReference type="Pfam" id="PF07519">
    <property type="entry name" value="Tannase"/>
    <property type="match status" value="2"/>
</dbReference>
<keyword evidence="3" id="KW-0479">Metal-binding</keyword>
<feature type="signal peptide" evidence="8">
    <location>
        <begin position="1"/>
        <end position="24"/>
    </location>
</feature>
<organism evidence="9 10">
    <name type="scientific">Sphingomonas rustica</name>
    <dbReference type="NCBI Taxonomy" id="3103142"/>
    <lineage>
        <taxon>Bacteria</taxon>
        <taxon>Pseudomonadati</taxon>
        <taxon>Pseudomonadota</taxon>
        <taxon>Alphaproteobacteria</taxon>
        <taxon>Sphingomonadales</taxon>
        <taxon>Sphingomonadaceae</taxon>
        <taxon>Sphingomonas</taxon>
    </lineage>
</organism>
<evidence type="ECO:0000256" key="6">
    <source>
        <dbReference type="ARBA" id="ARBA00022837"/>
    </source>
</evidence>
<evidence type="ECO:0000313" key="9">
    <source>
        <dbReference type="EMBL" id="MEN3747469.1"/>
    </source>
</evidence>
<comment type="similarity">
    <text evidence="1">Belongs to the tannase family.</text>
</comment>
<name>A0ABV0B796_9SPHN</name>
<protein>
    <submittedName>
        <fullName evidence="9">Tannase/feruloyl esterase family alpha/beta hydrolase</fullName>
    </submittedName>
</protein>
<feature type="chain" id="PRO_5045453094" evidence="8">
    <location>
        <begin position="25"/>
        <end position="512"/>
    </location>
</feature>
<accession>A0ABV0B796</accession>
<keyword evidence="4 8" id="KW-0732">Signal</keyword>
<evidence type="ECO:0000256" key="1">
    <source>
        <dbReference type="ARBA" id="ARBA00006249"/>
    </source>
</evidence>
<keyword evidence="5 9" id="KW-0378">Hydrolase</keyword>
<keyword evidence="6" id="KW-0106">Calcium</keyword>
<dbReference type="InterPro" id="IPR011118">
    <property type="entry name" value="Tannase/feruloyl_esterase"/>
</dbReference>
<reference evidence="9 10" key="1">
    <citation type="submission" date="2024-05" db="EMBL/GenBank/DDBJ databases">
        <title>Sphingomonas sp. HF-S3 16S ribosomal RNA gene Genome sequencing and assembly.</title>
        <authorList>
            <person name="Lee H."/>
        </authorList>
    </citation>
    <scope>NUCLEOTIDE SEQUENCE [LARGE SCALE GENOMIC DNA]</scope>
    <source>
        <strain evidence="9 10">HF-S3</strain>
    </source>
</reference>
<evidence type="ECO:0000256" key="4">
    <source>
        <dbReference type="ARBA" id="ARBA00022729"/>
    </source>
</evidence>
<evidence type="ECO:0000313" key="10">
    <source>
        <dbReference type="Proteomes" id="UP001427805"/>
    </source>
</evidence>
<dbReference type="Proteomes" id="UP001427805">
    <property type="component" value="Unassembled WGS sequence"/>
</dbReference>
<evidence type="ECO:0000256" key="3">
    <source>
        <dbReference type="ARBA" id="ARBA00022723"/>
    </source>
</evidence>
<evidence type="ECO:0000256" key="2">
    <source>
        <dbReference type="ARBA" id="ARBA00022487"/>
    </source>
</evidence>
<evidence type="ECO:0000256" key="7">
    <source>
        <dbReference type="ARBA" id="ARBA00023157"/>
    </source>
</evidence>
<dbReference type="InterPro" id="IPR029058">
    <property type="entry name" value="AB_hydrolase_fold"/>
</dbReference>
<keyword evidence="7" id="KW-1015">Disulfide bond</keyword>
<sequence length="512" mass="54896">MIARMLLSGAALLLGSASSPPAQAPEGICEGISALAIPDVAIDSATPTAAGDAWAQGMPAGRGQPASTTRPFCRVRGRIEKTIAFELWLPAKGEWNGKFLGAGVGGAAGTFNFQDLPRGVSRGYAAATTDTGHKMTDPAWMLDAQARENYTHRANHLLAEKAKAIVAGHYGSAPRYSYFIGCSGGGRQGLKELQRFPADYDGIVTGANGPKTPEMTVRRMWELLERDRRPDLMSQADWKLIADKGTEACDARDGVRDGLVEDPRACNFKVASLQCRPGQTGGCLSADQVRFAERFYAPLRDSTGRALDKGILPGVLVDSGRSQLAIGTFGQAIRGLRDWNGADFDAARDLAAIDRVMPQLRADDPDISAFRNRGGKLIQYTGWLDGAVAARMVIDYHEALTRRMGGPSATDRFARLYMLPGVHHCAGGPGADQIGGSGRDAPIADARHDLLTALEQWVEQGRAPDWMIASRVESGTITRTRLICPYPQQARYRGGNPASATSFRCAAPGARR</sequence>
<evidence type="ECO:0000256" key="8">
    <source>
        <dbReference type="SAM" id="SignalP"/>
    </source>
</evidence>
<dbReference type="RefSeq" id="WP_346246466.1">
    <property type="nucleotide sequence ID" value="NZ_JBDIZK010000005.1"/>
</dbReference>
<gene>
    <name evidence="9" type="ORF">TPR58_09840</name>
</gene>
<dbReference type="GO" id="GO:0016787">
    <property type="term" value="F:hydrolase activity"/>
    <property type="evidence" value="ECO:0007669"/>
    <property type="project" value="UniProtKB-KW"/>
</dbReference>
<keyword evidence="10" id="KW-1185">Reference proteome</keyword>
<proteinExistence type="inferred from homology"/>
<comment type="caution">
    <text evidence="9">The sequence shown here is derived from an EMBL/GenBank/DDBJ whole genome shotgun (WGS) entry which is preliminary data.</text>
</comment>
<dbReference type="PANTHER" id="PTHR33938">
    <property type="entry name" value="FERULOYL ESTERASE B-RELATED"/>
    <property type="match status" value="1"/>
</dbReference>
<evidence type="ECO:0000256" key="5">
    <source>
        <dbReference type="ARBA" id="ARBA00022801"/>
    </source>
</evidence>
<keyword evidence="2" id="KW-0719">Serine esterase</keyword>
<dbReference type="PANTHER" id="PTHR33938:SF15">
    <property type="entry name" value="FERULOYL ESTERASE B-RELATED"/>
    <property type="match status" value="1"/>
</dbReference>
<dbReference type="SUPFAM" id="SSF53474">
    <property type="entry name" value="alpha/beta-Hydrolases"/>
    <property type="match status" value="1"/>
</dbReference>
<dbReference type="EMBL" id="JBDIZK010000005">
    <property type="protein sequence ID" value="MEN3747469.1"/>
    <property type="molecule type" value="Genomic_DNA"/>
</dbReference>